<dbReference type="SUPFAM" id="SSF51679">
    <property type="entry name" value="Bacterial luciferase-like"/>
    <property type="match status" value="1"/>
</dbReference>
<dbReference type="Gene3D" id="3.20.20.30">
    <property type="entry name" value="Luciferase-like domain"/>
    <property type="match status" value="1"/>
</dbReference>
<protein>
    <submittedName>
        <fullName evidence="2">Uncharacterized protein</fullName>
    </submittedName>
</protein>
<sequence length="113" mass="12560">MGRDRARTGRGGHPPAGSRAEVVERIVEYHRLVGIEEFVLCGHPHVEEAYWFGEGCCRCRGTPGLWWHPSAREGVHPGAAQVRSPPGWAAGPRRLRPIRPIRLRRGSAHDSLS</sequence>
<evidence type="ECO:0000313" key="3">
    <source>
        <dbReference type="Proteomes" id="UP000325598"/>
    </source>
</evidence>
<evidence type="ECO:0000256" key="1">
    <source>
        <dbReference type="SAM" id="MobiDB-lite"/>
    </source>
</evidence>
<dbReference type="EMBL" id="BLAG01000005">
    <property type="protein sequence ID" value="GES29199.1"/>
    <property type="molecule type" value="Genomic_DNA"/>
</dbReference>
<evidence type="ECO:0000313" key="2">
    <source>
        <dbReference type="EMBL" id="GES29199.1"/>
    </source>
</evidence>
<dbReference type="GO" id="GO:0016705">
    <property type="term" value="F:oxidoreductase activity, acting on paired donors, with incorporation or reduction of molecular oxygen"/>
    <property type="evidence" value="ECO:0007669"/>
    <property type="project" value="InterPro"/>
</dbReference>
<proteinExistence type="predicted"/>
<feature type="compositionally biased region" description="Basic residues" evidence="1">
    <location>
        <begin position="93"/>
        <end position="106"/>
    </location>
</feature>
<gene>
    <name evidence="2" type="ORF">San01_16860</name>
</gene>
<dbReference type="Proteomes" id="UP000325598">
    <property type="component" value="Unassembled WGS sequence"/>
</dbReference>
<organism evidence="2 3">
    <name type="scientific">Streptomyces angustmyceticus</name>
    <dbReference type="NCBI Taxonomy" id="285578"/>
    <lineage>
        <taxon>Bacteria</taxon>
        <taxon>Bacillati</taxon>
        <taxon>Actinomycetota</taxon>
        <taxon>Actinomycetes</taxon>
        <taxon>Kitasatosporales</taxon>
        <taxon>Streptomycetaceae</taxon>
        <taxon>Streptomyces</taxon>
    </lineage>
</organism>
<dbReference type="InterPro" id="IPR036661">
    <property type="entry name" value="Luciferase-like_sf"/>
</dbReference>
<dbReference type="AlphaFoldDB" id="A0A5J4LC92"/>
<keyword evidence="3" id="KW-1185">Reference proteome</keyword>
<reference evidence="2 3" key="1">
    <citation type="submission" date="2019-10" db="EMBL/GenBank/DDBJ databases">
        <title>Whole genome shotgun sequence of Streptomyces angustmyceticus NBRC 3934.</title>
        <authorList>
            <person name="Hosoyama A."/>
            <person name="Ichikawa N."/>
            <person name="Kimura A."/>
            <person name="Kitahashi Y."/>
            <person name="Komaki H."/>
            <person name="Uohara A."/>
        </authorList>
    </citation>
    <scope>NUCLEOTIDE SEQUENCE [LARGE SCALE GENOMIC DNA]</scope>
    <source>
        <strain evidence="2 3">NBRC 3934</strain>
    </source>
</reference>
<feature type="region of interest" description="Disordered" evidence="1">
    <location>
        <begin position="75"/>
        <end position="113"/>
    </location>
</feature>
<accession>A0A5J4LC92</accession>
<comment type="caution">
    <text evidence="2">The sequence shown here is derived from an EMBL/GenBank/DDBJ whole genome shotgun (WGS) entry which is preliminary data.</text>
</comment>
<name>A0A5J4LC92_9ACTN</name>